<dbReference type="Proteomes" id="UP000179118">
    <property type="component" value="Unassembled WGS sequence"/>
</dbReference>
<accession>A0A1G2SAC0</accession>
<reference evidence="1 2" key="1">
    <citation type="journal article" date="2016" name="Nat. Commun.">
        <title>Thousands of microbial genomes shed light on interconnected biogeochemical processes in an aquifer system.</title>
        <authorList>
            <person name="Anantharaman K."/>
            <person name="Brown C.T."/>
            <person name="Hug L.A."/>
            <person name="Sharon I."/>
            <person name="Castelle C.J."/>
            <person name="Probst A.J."/>
            <person name="Thomas B.C."/>
            <person name="Singh A."/>
            <person name="Wilkins M.J."/>
            <person name="Karaoz U."/>
            <person name="Brodie E.L."/>
            <person name="Williams K.H."/>
            <person name="Hubbard S.S."/>
            <person name="Banfield J.F."/>
        </authorList>
    </citation>
    <scope>NUCLEOTIDE SEQUENCE [LARGE SCALE GENOMIC DNA]</scope>
</reference>
<comment type="caution">
    <text evidence="1">The sequence shown here is derived from an EMBL/GenBank/DDBJ whole genome shotgun (WGS) entry which is preliminary data.</text>
</comment>
<evidence type="ECO:0000313" key="2">
    <source>
        <dbReference type="Proteomes" id="UP000179118"/>
    </source>
</evidence>
<protein>
    <submittedName>
        <fullName evidence="1">Uncharacterized protein</fullName>
    </submittedName>
</protein>
<evidence type="ECO:0000313" key="1">
    <source>
        <dbReference type="EMBL" id="OHA82006.1"/>
    </source>
</evidence>
<name>A0A1G2SAC0_9BACT</name>
<dbReference type="EMBL" id="MHUT01000001">
    <property type="protein sequence ID" value="OHA82006.1"/>
    <property type="molecule type" value="Genomic_DNA"/>
</dbReference>
<sequence>MLNDEAGNDKAITATGVFTDEADMLDFLDTLNESELGKKRHHEAPMKKEVEGAVAKIILHIQAHAVFLMKYSLNRGMLRQWGHKFTITDFVECN</sequence>
<proteinExistence type="predicted"/>
<dbReference type="AlphaFoldDB" id="A0A1G2SAC0"/>
<gene>
    <name evidence="1" type="ORF">A3D51_00015</name>
</gene>
<organism evidence="1 2">
    <name type="scientific">Candidatus Yonathbacteria bacterium RIFCSPHIGHO2_02_FULL_44_14</name>
    <dbReference type="NCBI Taxonomy" id="1802724"/>
    <lineage>
        <taxon>Bacteria</taxon>
        <taxon>Candidatus Yonathiibacteriota</taxon>
    </lineage>
</organism>